<dbReference type="Proteomes" id="UP001157418">
    <property type="component" value="Unassembled WGS sequence"/>
</dbReference>
<evidence type="ECO:0000313" key="2">
    <source>
        <dbReference type="EMBL" id="CAH1415670.1"/>
    </source>
</evidence>
<dbReference type="InterPro" id="IPR007321">
    <property type="entry name" value="Transposase_28"/>
</dbReference>
<proteinExistence type="predicted"/>
<name>A0AAU9LP68_9ASTR</name>
<gene>
    <name evidence="2" type="ORF">LVIROSA_LOCUS3500</name>
</gene>
<keyword evidence="3" id="KW-1185">Reference proteome</keyword>
<accession>A0AAU9LP68</accession>
<evidence type="ECO:0000259" key="1">
    <source>
        <dbReference type="Pfam" id="PF04195"/>
    </source>
</evidence>
<sequence length="112" mass="12743">MKSKLSPKNLSDIMKKYHIDPDFNLHFPKPGDAIVDTPEVLDYYHLHITQITPNGFQKIICFVMLCSSVDVTPSITLFHHLYITMSNDDWVSFSLCHGPVEICNGIPTSTNY</sequence>
<feature type="domain" description="Transposase (putative) gypsy type" evidence="1">
    <location>
        <begin position="39"/>
        <end position="83"/>
    </location>
</feature>
<comment type="caution">
    <text evidence="2">The sequence shown here is derived from an EMBL/GenBank/DDBJ whole genome shotgun (WGS) entry which is preliminary data.</text>
</comment>
<protein>
    <recommendedName>
        <fullName evidence="1">Transposase (putative) gypsy type domain-containing protein</fullName>
    </recommendedName>
</protein>
<organism evidence="2 3">
    <name type="scientific">Lactuca virosa</name>
    <dbReference type="NCBI Taxonomy" id="75947"/>
    <lineage>
        <taxon>Eukaryota</taxon>
        <taxon>Viridiplantae</taxon>
        <taxon>Streptophyta</taxon>
        <taxon>Embryophyta</taxon>
        <taxon>Tracheophyta</taxon>
        <taxon>Spermatophyta</taxon>
        <taxon>Magnoliopsida</taxon>
        <taxon>eudicotyledons</taxon>
        <taxon>Gunneridae</taxon>
        <taxon>Pentapetalae</taxon>
        <taxon>asterids</taxon>
        <taxon>campanulids</taxon>
        <taxon>Asterales</taxon>
        <taxon>Asteraceae</taxon>
        <taxon>Cichorioideae</taxon>
        <taxon>Cichorieae</taxon>
        <taxon>Lactucinae</taxon>
        <taxon>Lactuca</taxon>
    </lineage>
</organism>
<dbReference type="AlphaFoldDB" id="A0AAU9LP68"/>
<dbReference type="Pfam" id="PF04195">
    <property type="entry name" value="Transposase_28"/>
    <property type="match status" value="1"/>
</dbReference>
<dbReference type="EMBL" id="CAKMRJ010000001">
    <property type="protein sequence ID" value="CAH1415670.1"/>
    <property type="molecule type" value="Genomic_DNA"/>
</dbReference>
<evidence type="ECO:0000313" key="3">
    <source>
        <dbReference type="Proteomes" id="UP001157418"/>
    </source>
</evidence>
<reference evidence="2 3" key="1">
    <citation type="submission" date="2022-01" db="EMBL/GenBank/DDBJ databases">
        <authorList>
            <person name="Xiong W."/>
            <person name="Schranz E."/>
        </authorList>
    </citation>
    <scope>NUCLEOTIDE SEQUENCE [LARGE SCALE GENOMIC DNA]</scope>
</reference>